<dbReference type="PROSITE" id="PS50890">
    <property type="entry name" value="PUA"/>
    <property type="match status" value="1"/>
</dbReference>
<dbReference type="GO" id="GO:0003824">
    <property type="term" value="F:catalytic activity"/>
    <property type="evidence" value="ECO:0007669"/>
    <property type="project" value="InterPro"/>
</dbReference>
<dbReference type="EMBL" id="CP037968">
    <property type="protein sequence ID" value="QYZ78316.1"/>
    <property type="molecule type" value="Genomic_DNA"/>
</dbReference>
<dbReference type="Proteomes" id="UP000826709">
    <property type="component" value="Chromosome"/>
</dbReference>
<organism evidence="2 3">
    <name type="scientific">Methanofollis formosanus</name>
    <dbReference type="NCBI Taxonomy" id="299308"/>
    <lineage>
        <taxon>Archaea</taxon>
        <taxon>Methanobacteriati</taxon>
        <taxon>Methanobacteriota</taxon>
        <taxon>Stenosarchaea group</taxon>
        <taxon>Methanomicrobia</taxon>
        <taxon>Methanomicrobiales</taxon>
        <taxon>Methanomicrobiaceae</taxon>
        <taxon>Methanofollis</taxon>
    </lineage>
</organism>
<dbReference type="OrthoDB" id="5817at2157"/>
<dbReference type="InterPro" id="IPR050128">
    <property type="entry name" value="Sulfate_adenylyltrnsfr_sub2"/>
</dbReference>
<dbReference type="CDD" id="cd23947">
    <property type="entry name" value="PAPS_reductase-like_YbdN"/>
    <property type="match status" value="1"/>
</dbReference>
<reference evidence="2" key="2">
    <citation type="submission" date="2019-03" db="EMBL/GenBank/DDBJ databases">
        <authorList>
            <person name="Chen S.-C."/>
            <person name="Wu S.-Y."/>
            <person name="Lai M.-C."/>
        </authorList>
    </citation>
    <scope>NUCLEOTIDE SEQUENCE</scope>
    <source>
        <strain evidence="2">ML15</strain>
    </source>
</reference>
<dbReference type="KEGG" id="mfk:E2N92_02145"/>
<feature type="domain" description="PUA" evidence="1">
    <location>
        <begin position="123"/>
        <end position="197"/>
    </location>
</feature>
<dbReference type="Pfam" id="PF01472">
    <property type="entry name" value="PUA"/>
    <property type="match status" value="1"/>
</dbReference>
<dbReference type="InterPro" id="IPR002500">
    <property type="entry name" value="PAPS_reduct_dom"/>
</dbReference>
<dbReference type="SUPFAM" id="SSF88697">
    <property type="entry name" value="PUA domain-like"/>
    <property type="match status" value="1"/>
</dbReference>
<dbReference type="NCBIfam" id="TIGR00451">
    <property type="entry name" value="unchar_dom_2"/>
    <property type="match status" value="1"/>
</dbReference>
<evidence type="ECO:0000313" key="2">
    <source>
        <dbReference type="EMBL" id="QYZ78316.1"/>
    </source>
</evidence>
<dbReference type="SUPFAM" id="SSF52402">
    <property type="entry name" value="Adenine nucleotide alpha hydrolases-like"/>
    <property type="match status" value="1"/>
</dbReference>
<proteinExistence type="predicted"/>
<dbReference type="GO" id="GO:0003723">
    <property type="term" value="F:RNA binding"/>
    <property type="evidence" value="ECO:0007669"/>
    <property type="project" value="InterPro"/>
</dbReference>
<protein>
    <submittedName>
        <fullName evidence="2">Phosphoadenosine phosphosulfate reductase</fullName>
    </submittedName>
</protein>
<dbReference type="InterPro" id="IPR004521">
    <property type="entry name" value="Uncharacterised_CHP00451"/>
</dbReference>
<dbReference type="InterPro" id="IPR036974">
    <property type="entry name" value="PUA_sf"/>
</dbReference>
<dbReference type="PANTHER" id="PTHR43196">
    <property type="entry name" value="SULFATE ADENYLYLTRANSFERASE SUBUNIT 2"/>
    <property type="match status" value="1"/>
</dbReference>
<dbReference type="PANTHER" id="PTHR43196:SF2">
    <property type="entry name" value="PHOSPHOADENOSINE PHOSPHOSULFATE REDUCTASE"/>
    <property type="match status" value="1"/>
</dbReference>
<accession>A0A8G1EFP1</accession>
<dbReference type="RefSeq" id="WP_220682064.1">
    <property type="nucleotide sequence ID" value="NZ_CP037968.1"/>
</dbReference>
<dbReference type="SMART" id="SM00359">
    <property type="entry name" value="PUA"/>
    <property type="match status" value="1"/>
</dbReference>
<name>A0A8G1EFP1_9EURY</name>
<dbReference type="Gene3D" id="2.30.130.10">
    <property type="entry name" value="PUA domain"/>
    <property type="match status" value="1"/>
</dbReference>
<gene>
    <name evidence="2" type="ORF">E2N92_02145</name>
</gene>
<dbReference type="InterPro" id="IPR015947">
    <property type="entry name" value="PUA-like_sf"/>
</dbReference>
<dbReference type="Pfam" id="PF01507">
    <property type="entry name" value="PAPS_reduct"/>
    <property type="match status" value="1"/>
</dbReference>
<dbReference type="InterPro" id="IPR014729">
    <property type="entry name" value="Rossmann-like_a/b/a_fold"/>
</dbReference>
<evidence type="ECO:0000313" key="3">
    <source>
        <dbReference type="Proteomes" id="UP000826709"/>
    </source>
</evidence>
<keyword evidence="3" id="KW-1185">Reference proteome</keyword>
<dbReference type="Gene3D" id="3.40.50.620">
    <property type="entry name" value="HUPs"/>
    <property type="match status" value="1"/>
</dbReference>
<evidence type="ECO:0000259" key="1">
    <source>
        <dbReference type="SMART" id="SM00359"/>
    </source>
</evidence>
<sequence>MRPSYLGKIALHWCDRCHTPVLGEQCACGAETRPVAITPPGDARPAMAADVELVNAIFQEHFGVPLIPGGHLAVLNKVPEIDRMEEVVLGGTIVAAIRYLPEEGVWEPLPRPAAARYCTPTKRYVVVDDGAVSFVKDGASLLAPGLVEIEDSVKAGDEVFILSRSGECIGVGRAKVDAAEARTMERGQVVRTRKTAPAEVVPGPATWDDAVTANQRILDAYEGASIEFIKKVCADHEALPKNTSYSGGKDSLATLLLVLKAIGKVPLLYADTGLEFPETEENVATVAARYGLDVVRAETGEAFWKHFAVEGPPAVDARWCCRVCKLEPVGRVIAERWGESLSFIGQRKYESLNRKRSPRVWRNRRVRNQLSAAPIQHWTALHVWLYLFREKAPYNVLYDRGLDRIGCFMCPSSDLAVLEEIRSGYPHLWQNWEERLRAWQEAHDLPETWVTGSEWRKRGSGKDEEDSYN</sequence>
<dbReference type="AlphaFoldDB" id="A0A8G1EFP1"/>
<reference evidence="2" key="1">
    <citation type="journal article" date="2005" name="Int. J. Syst. Evol. Microbiol.">
        <title>Methanofollis formosanus sp. nov., isolated from a fish pond.</title>
        <authorList>
            <person name="Wu S.Y."/>
            <person name="Chen S.C."/>
            <person name="Lai M.C."/>
        </authorList>
    </citation>
    <scope>NUCLEOTIDE SEQUENCE</scope>
    <source>
        <strain evidence="2">ML15</strain>
    </source>
</reference>
<dbReference type="InterPro" id="IPR002478">
    <property type="entry name" value="PUA"/>
</dbReference>